<comment type="caution">
    <text evidence="2">The sequence shown here is derived from an EMBL/GenBank/DDBJ whole genome shotgun (WGS) entry which is preliminary data.</text>
</comment>
<keyword evidence="1" id="KW-0472">Membrane</keyword>
<feature type="transmembrane region" description="Helical" evidence="1">
    <location>
        <begin position="152"/>
        <end position="172"/>
    </location>
</feature>
<dbReference type="Proteomes" id="UP000186857">
    <property type="component" value="Unassembled WGS sequence"/>
</dbReference>
<feature type="transmembrane region" description="Helical" evidence="1">
    <location>
        <begin position="75"/>
        <end position="95"/>
    </location>
</feature>
<accession>A0A1Q8V944</accession>
<proteinExistence type="predicted"/>
<organism evidence="2 3">
    <name type="scientific">Actinomyces oris</name>
    <dbReference type="NCBI Taxonomy" id="544580"/>
    <lineage>
        <taxon>Bacteria</taxon>
        <taxon>Bacillati</taxon>
        <taxon>Actinomycetota</taxon>
        <taxon>Actinomycetes</taxon>
        <taxon>Actinomycetales</taxon>
        <taxon>Actinomycetaceae</taxon>
        <taxon>Actinomyces</taxon>
    </lineage>
</organism>
<dbReference type="CDD" id="cd21809">
    <property type="entry name" value="ABC-2_lan_permease-like"/>
    <property type="match status" value="1"/>
</dbReference>
<name>A0A1Q8V944_9ACTO</name>
<dbReference type="OrthoDB" id="9781996at2"/>
<feature type="transmembrane region" description="Helical" evidence="1">
    <location>
        <begin position="242"/>
        <end position="261"/>
    </location>
</feature>
<sequence length="268" mass="27868">MSTPARTPATARSAGKGGFPSLLAAEIIKLKRSSVWVVAVLLPLLAVVTGTFNFYRNQGFFSAEWGVLTSQISLFYSMFFCSLGVALLASAAWRMEHRGTSWNAMRTSAHSPVSVVLAKTLVILLPVLTMQVAFIVLAWISGALVMGLGPAMPGTIVASNLLAVVSIIPLIALQSLLSMLMRSFAAPVALGFVGCIIGFGLLAAQSSLAYATPQGLVSMTLSLGSTAMTTAGELDVASTLPLLLSTVGVGAVVWGLLVLVARRTGGVR</sequence>
<dbReference type="AlphaFoldDB" id="A0A1Q8V944"/>
<evidence type="ECO:0000256" key="1">
    <source>
        <dbReference type="SAM" id="Phobius"/>
    </source>
</evidence>
<evidence type="ECO:0000313" key="3">
    <source>
        <dbReference type="Proteomes" id="UP000186857"/>
    </source>
</evidence>
<feature type="transmembrane region" description="Helical" evidence="1">
    <location>
        <begin position="184"/>
        <end position="204"/>
    </location>
</feature>
<gene>
    <name evidence="2" type="ORF">BKH29_06055</name>
</gene>
<feature type="transmembrane region" description="Helical" evidence="1">
    <location>
        <begin position="116"/>
        <end position="140"/>
    </location>
</feature>
<reference evidence="2 3" key="1">
    <citation type="submission" date="2016-12" db="EMBL/GenBank/DDBJ databases">
        <title>Genomic Comparison of strains in the 'Actinomyces naeslundii' Group.</title>
        <authorList>
            <person name="Mughal S.R."/>
            <person name="Do T."/>
            <person name="Gilbert S.C."/>
            <person name="Witherden E.A."/>
            <person name="Didelot X."/>
            <person name="Beighton D."/>
        </authorList>
    </citation>
    <scope>NUCLEOTIDE SEQUENCE [LARGE SCALE GENOMIC DNA]</scope>
    <source>
        <strain evidence="2 3">CCUG 33920</strain>
    </source>
</reference>
<evidence type="ECO:0000313" key="2">
    <source>
        <dbReference type="EMBL" id="OLO44608.1"/>
    </source>
</evidence>
<dbReference type="Pfam" id="PF12730">
    <property type="entry name" value="ABC2_membrane_4"/>
    <property type="match status" value="1"/>
</dbReference>
<protein>
    <submittedName>
        <fullName evidence="2">Lantibiotic ABC transporter permease</fullName>
    </submittedName>
</protein>
<keyword evidence="1" id="KW-1133">Transmembrane helix</keyword>
<dbReference type="EMBL" id="MSKJ01000013">
    <property type="protein sequence ID" value="OLO44608.1"/>
    <property type="molecule type" value="Genomic_DNA"/>
</dbReference>
<dbReference type="RefSeq" id="WP_075376674.1">
    <property type="nucleotide sequence ID" value="NZ_MSKJ01000013.1"/>
</dbReference>
<keyword evidence="1" id="KW-0812">Transmembrane</keyword>
<feature type="transmembrane region" description="Helical" evidence="1">
    <location>
        <begin position="35"/>
        <end position="55"/>
    </location>
</feature>